<dbReference type="RefSeq" id="WP_157057755.1">
    <property type="nucleotide sequence ID" value="NZ_BMOF01000033.1"/>
</dbReference>
<feature type="transmembrane region" description="Helical" evidence="1">
    <location>
        <begin position="224"/>
        <end position="244"/>
    </location>
</feature>
<proteinExistence type="predicted"/>
<protein>
    <submittedName>
        <fullName evidence="2">Uncharacterized protein</fullName>
    </submittedName>
</protein>
<dbReference type="AlphaFoldDB" id="A0A8J3B9E7"/>
<dbReference type="EMBL" id="BMOF01000033">
    <property type="protein sequence ID" value="GGK02856.1"/>
    <property type="molecule type" value="Genomic_DNA"/>
</dbReference>
<evidence type="ECO:0000256" key="1">
    <source>
        <dbReference type="SAM" id="Phobius"/>
    </source>
</evidence>
<keyword evidence="1" id="KW-0472">Membrane</keyword>
<organism evidence="2 3">
    <name type="scientific">Calditerricola satsumensis</name>
    <dbReference type="NCBI Taxonomy" id="373054"/>
    <lineage>
        <taxon>Bacteria</taxon>
        <taxon>Bacillati</taxon>
        <taxon>Bacillota</taxon>
        <taxon>Bacilli</taxon>
        <taxon>Bacillales</taxon>
        <taxon>Bacillaceae</taxon>
        <taxon>Calditerricola</taxon>
    </lineage>
</organism>
<sequence length="248" mass="26878">MSRVLILLVLCLVVGAIVPSPGQAYSYGNPNEEKIAEAYKKVVAALNEKPPNWAVARSEIEAQAAEMAKEFGQETVDTLLRLVDNQQADAVVHEFQVVLVRNVERRLTNLEAVFDNYGQAKLLLAKAYATYEALSPIVQRQDAEKDKLLRAQFEQALTALGNPGLFGVGKKEPNPEQYAKAKATILRELKAIFKTDAAYSGHAQGSDGSSSLASQSVVKESSRWGIVAAIVAVAAGVVGLLLWLSRRT</sequence>
<keyword evidence="1" id="KW-0812">Transmembrane</keyword>
<name>A0A8J3B9E7_9BACI</name>
<dbReference type="Proteomes" id="UP000637720">
    <property type="component" value="Unassembled WGS sequence"/>
</dbReference>
<reference evidence="2" key="2">
    <citation type="submission" date="2020-09" db="EMBL/GenBank/DDBJ databases">
        <authorList>
            <person name="Sun Q."/>
            <person name="Ohkuma M."/>
        </authorList>
    </citation>
    <scope>NUCLEOTIDE SEQUENCE</scope>
    <source>
        <strain evidence="2">JCM 14719</strain>
    </source>
</reference>
<evidence type="ECO:0000313" key="3">
    <source>
        <dbReference type="Proteomes" id="UP000637720"/>
    </source>
</evidence>
<comment type="caution">
    <text evidence="2">The sequence shown here is derived from an EMBL/GenBank/DDBJ whole genome shotgun (WGS) entry which is preliminary data.</text>
</comment>
<gene>
    <name evidence="2" type="ORF">GCM10007043_16110</name>
</gene>
<keyword evidence="3" id="KW-1185">Reference proteome</keyword>
<keyword evidence="1" id="KW-1133">Transmembrane helix</keyword>
<evidence type="ECO:0000313" key="2">
    <source>
        <dbReference type="EMBL" id="GGK02856.1"/>
    </source>
</evidence>
<accession>A0A8J3B9E7</accession>
<reference evidence="2" key="1">
    <citation type="journal article" date="2014" name="Int. J. Syst. Evol. Microbiol.">
        <title>Complete genome sequence of Corynebacterium casei LMG S-19264T (=DSM 44701T), isolated from a smear-ripened cheese.</title>
        <authorList>
            <consortium name="US DOE Joint Genome Institute (JGI-PGF)"/>
            <person name="Walter F."/>
            <person name="Albersmeier A."/>
            <person name="Kalinowski J."/>
            <person name="Ruckert C."/>
        </authorList>
    </citation>
    <scope>NUCLEOTIDE SEQUENCE</scope>
    <source>
        <strain evidence="2">JCM 14719</strain>
    </source>
</reference>